<keyword evidence="2" id="KW-1185">Reference proteome</keyword>
<evidence type="ECO:0000313" key="2">
    <source>
        <dbReference type="Proteomes" id="UP001163321"/>
    </source>
</evidence>
<sequence>MVEWLERRRKHHPEGGGGVFEEQVDFLARFTLKLSVKKPEWFINHILSFILSSQCPTVEQEPALRVILRTYAPFLDPKSLQNGYFEISATSIRTTEDLDSVTCQSSSLIRSNIELLIGLLVGTDACISVLFVDIWSEVWIEKEEIPPSVHWTNVLKDSPLGFVRPDYGRLIHHPGQDSKRDDVAIKFSEALNLLFHSECPVAGVLLHEVVGILAGLEKGNASAFTIFSNVVIYYSLKGVGPVGWRPAGSETLYKKSLVAYESAAPATSRSSSTTIVHILTRLKTLVSNQGETGELTRRVLSSERVVRLFAHLLNVGRKRFFWT</sequence>
<accession>A0ACC0WI08</accession>
<reference evidence="1 2" key="1">
    <citation type="journal article" date="2022" name="bioRxiv">
        <title>The genome of the oomycete Peronosclerospora sorghi, a cosmopolitan pathogen of maize and sorghum, is inflated with dispersed pseudogenes.</title>
        <authorList>
            <person name="Fletcher K."/>
            <person name="Martin F."/>
            <person name="Isakeit T."/>
            <person name="Cavanaugh K."/>
            <person name="Magill C."/>
            <person name="Michelmore R."/>
        </authorList>
    </citation>
    <scope>NUCLEOTIDE SEQUENCE [LARGE SCALE GENOMIC DNA]</scope>
    <source>
        <strain evidence="1">P6</strain>
    </source>
</reference>
<organism evidence="1 2">
    <name type="scientific">Peronosclerospora sorghi</name>
    <dbReference type="NCBI Taxonomy" id="230839"/>
    <lineage>
        <taxon>Eukaryota</taxon>
        <taxon>Sar</taxon>
        <taxon>Stramenopiles</taxon>
        <taxon>Oomycota</taxon>
        <taxon>Peronosporomycetes</taxon>
        <taxon>Peronosporales</taxon>
        <taxon>Peronosporaceae</taxon>
        <taxon>Peronosclerospora</taxon>
    </lineage>
</organism>
<comment type="caution">
    <text evidence="1">The sequence shown here is derived from an EMBL/GenBank/DDBJ whole genome shotgun (WGS) entry which is preliminary data.</text>
</comment>
<dbReference type="Proteomes" id="UP001163321">
    <property type="component" value="Chromosome 13"/>
</dbReference>
<gene>
    <name evidence="1" type="ORF">PsorP6_012659</name>
</gene>
<protein>
    <submittedName>
        <fullName evidence="1">Uncharacterized protein</fullName>
    </submittedName>
</protein>
<dbReference type="EMBL" id="CM047592">
    <property type="protein sequence ID" value="KAI9917689.1"/>
    <property type="molecule type" value="Genomic_DNA"/>
</dbReference>
<proteinExistence type="predicted"/>
<evidence type="ECO:0000313" key="1">
    <source>
        <dbReference type="EMBL" id="KAI9917689.1"/>
    </source>
</evidence>
<name>A0ACC0WI08_9STRA</name>